<dbReference type="EMBL" id="LSRQ01000555">
    <property type="protein sequence ID" value="OAY82034.1"/>
    <property type="molecule type" value="Genomic_DNA"/>
</dbReference>
<accession>A0A199VYG4</accession>
<gene>
    <name evidence="1" type="ORF">ACMD2_01647</name>
</gene>
<evidence type="ECO:0000313" key="1">
    <source>
        <dbReference type="EMBL" id="OAY82034.1"/>
    </source>
</evidence>
<reference evidence="1 2" key="1">
    <citation type="journal article" date="2016" name="DNA Res.">
        <title>The draft genome of MD-2 pineapple using hybrid error correction of long reads.</title>
        <authorList>
            <person name="Redwan R.M."/>
            <person name="Saidin A."/>
            <person name="Kumar S.V."/>
        </authorList>
    </citation>
    <scope>NUCLEOTIDE SEQUENCE [LARGE SCALE GENOMIC DNA]</scope>
    <source>
        <strain evidence="2">cv. MD2</strain>
        <tissue evidence="1">Leaf</tissue>
    </source>
</reference>
<dbReference type="PANTHER" id="PTHR33116:SF75">
    <property type="entry name" value="RIBONUCLEASE H PROTEIN"/>
    <property type="match status" value="1"/>
</dbReference>
<comment type="caution">
    <text evidence="1">The sequence shown here is derived from an EMBL/GenBank/DDBJ whole genome shotgun (WGS) entry which is preliminary data.</text>
</comment>
<name>A0A199VYG4_ANACO</name>
<dbReference type="PANTHER" id="PTHR33116">
    <property type="entry name" value="REVERSE TRANSCRIPTASE ZINC-BINDING DOMAIN-CONTAINING PROTEIN-RELATED-RELATED"/>
    <property type="match status" value="1"/>
</dbReference>
<dbReference type="AlphaFoldDB" id="A0A199VYG4"/>
<proteinExistence type="predicted"/>
<dbReference type="STRING" id="4615.A0A199VYG4"/>
<dbReference type="Proteomes" id="UP000092600">
    <property type="component" value="Unassembled WGS sequence"/>
</dbReference>
<protein>
    <submittedName>
        <fullName evidence="1">Uncharacterized protein</fullName>
    </submittedName>
</protein>
<evidence type="ECO:0000313" key="2">
    <source>
        <dbReference type="Proteomes" id="UP000092600"/>
    </source>
</evidence>
<sequence>MKINSGKTELYYLGQVEGKAERLAQLLDCRVGTLPTTYLGFPLSPRPPTKEVWRGIIQKLRNRIDGWQAKLLSRGGRLILVNAVLTNLPLYFLSVFKMPKWLGNGSSIDFWSNRWCGESALKTSFPEIYAMTNRKPLLVGDCFDSEDWRWDRILGDEFASTTGLAANLLALKNEIGIDRIGYGGDGVPKAIFRSNRPTAC</sequence>
<organism evidence="1 2">
    <name type="scientific">Ananas comosus</name>
    <name type="common">Pineapple</name>
    <name type="synonym">Ananas ananas</name>
    <dbReference type="NCBI Taxonomy" id="4615"/>
    <lineage>
        <taxon>Eukaryota</taxon>
        <taxon>Viridiplantae</taxon>
        <taxon>Streptophyta</taxon>
        <taxon>Embryophyta</taxon>
        <taxon>Tracheophyta</taxon>
        <taxon>Spermatophyta</taxon>
        <taxon>Magnoliopsida</taxon>
        <taxon>Liliopsida</taxon>
        <taxon>Poales</taxon>
        <taxon>Bromeliaceae</taxon>
        <taxon>Bromelioideae</taxon>
        <taxon>Ananas</taxon>
    </lineage>
</organism>